<evidence type="ECO:0000256" key="7">
    <source>
        <dbReference type="ARBA" id="ARBA00023136"/>
    </source>
</evidence>
<dbReference type="InterPro" id="IPR007208">
    <property type="entry name" value="MrpF/PhaF-like"/>
</dbReference>
<evidence type="ECO:0000256" key="4">
    <source>
        <dbReference type="ARBA" id="ARBA00022475"/>
    </source>
</evidence>
<evidence type="ECO:0000313" key="10">
    <source>
        <dbReference type="EMBL" id="SKA88682.1"/>
    </source>
</evidence>
<feature type="transmembrane region" description="Helical" evidence="9">
    <location>
        <begin position="36"/>
        <end position="53"/>
    </location>
</feature>
<keyword evidence="4" id="KW-1003">Cell membrane</keyword>
<dbReference type="AlphaFoldDB" id="A0A1T4XGH1"/>
<dbReference type="Proteomes" id="UP000189735">
    <property type="component" value="Unassembled WGS sequence"/>
</dbReference>
<evidence type="ECO:0000256" key="1">
    <source>
        <dbReference type="ARBA" id="ARBA00004651"/>
    </source>
</evidence>
<keyword evidence="5 9" id="KW-0812">Transmembrane</keyword>
<dbReference type="Pfam" id="PF04066">
    <property type="entry name" value="MrpF_PhaF"/>
    <property type="match status" value="1"/>
</dbReference>
<gene>
    <name evidence="10" type="ORF">SAMN06295879_1091</name>
</gene>
<dbReference type="PANTHER" id="PTHR34702">
    <property type="entry name" value="NA(+)/H(+) ANTIPORTER SUBUNIT F1"/>
    <property type="match status" value="1"/>
</dbReference>
<feature type="transmembrane region" description="Helical" evidence="9">
    <location>
        <begin position="59"/>
        <end position="81"/>
    </location>
</feature>
<comment type="similarity">
    <text evidence="2">Belongs to the CPA3 antiporters (TC 2.A.63) subunit F family.</text>
</comment>
<comment type="subcellular location">
    <subcellularLocation>
        <location evidence="1">Cell membrane</location>
        <topology evidence="1">Multi-pass membrane protein</topology>
    </subcellularLocation>
</comment>
<accession>A0A1T4XGH1</accession>
<evidence type="ECO:0000313" key="11">
    <source>
        <dbReference type="Proteomes" id="UP000189735"/>
    </source>
</evidence>
<keyword evidence="6 9" id="KW-1133">Transmembrane helix</keyword>
<dbReference type="PANTHER" id="PTHR34702:SF1">
    <property type="entry name" value="NA(+)_H(+) ANTIPORTER SUBUNIT F"/>
    <property type="match status" value="1"/>
</dbReference>
<feature type="transmembrane region" description="Helical" evidence="9">
    <location>
        <begin position="6"/>
        <end position="24"/>
    </location>
</feature>
<evidence type="ECO:0000256" key="6">
    <source>
        <dbReference type="ARBA" id="ARBA00022989"/>
    </source>
</evidence>
<evidence type="ECO:0000256" key="5">
    <source>
        <dbReference type="ARBA" id="ARBA00022692"/>
    </source>
</evidence>
<dbReference type="GO" id="GO:0015385">
    <property type="term" value="F:sodium:proton antiporter activity"/>
    <property type="evidence" value="ECO:0007669"/>
    <property type="project" value="TreeGrafter"/>
</dbReference>
<sequence length="111" mass="11779">MSIVVYIAGALFAAAALFAVVRIWRGPSILDRMVAADMLLSTLICVLGAEMVYNHHTRTLPVALVLAMFAFVGSVSVARFATKQKDAEANKAEEGTSPLDPSLDQLAGGEK</sequence>
<name>A0A1T4XGH1_9MICO</name>
<evidence type="ECO:0000256" key="2">
    <source>
        <dbReference type="ARBA" id="ARBA00009212"/>
    </source>
</evidence>
<feature type="region of interest" description="Disordered" evidence="8">
    <location>
        <begin position="87"/>
        <end position="111"/>
    </location>
</feature>
<dbReference type="GO" id="GO:0005886">
    <property type="term" value="C:plasma membrane"/>
    <property type="evidence" value="ECO:0007669"/>
    <property type="project" value="UniProtKB-SubCell"/>
</dbReference>
<evidence type="ECO:0000256" key="9">
    <source>
        <dbReference type="SAM" id="Phobius"/>
    </source>
</evidence>
<evidence type="ECO:0000256" key="3">
    <source>
        <dbReference type="ARBA" id="ARBA00022448"/>
    </source>
</evidence>
<reference evidence="11" key="1">
    <citation type="submission" date="2017-02" db="EMBL/GenBank/DDBJ databases">
        <authorList>
            <person name="Varghese N."/>
            <person name="Submissions S."/>
        </authorList>
    </citation>
    <scope>NUCLEOTIDE SEQUENCE [LARGE SCALE GENOMIC DNA]</scope>
    <source>
        <strain evidence="11">VKM Ac-2052</strain>
    </source>
</reference>
<dbReference type="RefSeq" id="WP_078713671.1">
    <property type="nucleotide sequence ID" value="NZ_FUYG01000003.1"/>
</dbReference>
<evidence type="ECO:0000256" key="8">
    <source>
        <dbReference type="SAM" id="MobiDB-lite"/>
    </source>
</evidence>
<keyword evidence="3" id="KW-0813">Transport</keyword>
<organism evidence="10 11">
    <name type="scientific">Agreia bicolorata</name>
    <dbReference type="NCBI Taxonomy" id="110935"/>
    <lineage>
        <taxon>Bacteria</taxon>
        <taxon>Bacillati</taxon>
        <taxon>Actinomycetota</taxon>
        <taxon>Actinomycetes</taxon>
        <taxon>Micrococcales</taxon>
        <taxon>Microbacteriaceae</taxon>
        <taxon>Agreia</taxon>
    </lineage>
</organism>
<protein>
    <submittedName>
        <fullName evidence="10">Multisubunit sodium/proton antiporter, MrpF subunit</fullName>
    </submittedName>
</protein>
<dbReference type="EMBL" id="FUYG01000003">
    <property type="protein sequence ID" value="SKA88682.1"/>
    <property type="molecule type" value="Genomic_DNA"/>
</dbReference>
<keyword evidence="7 9" id="KW-0472">Membrane</keyword>
<proteinExistence type="inferred from homology"/>